<comment type="caution">
    <text evidence="2">The sequence shown here is derived from an EMBL/GenBank/DDBJ whole genome shotgun (WGS) entry which is preliminary data.</text>
</comment>
<keyword evidence="1" id="KW-0472">Membrane</keyword>
<evidence type="ECO:0000256" key="1">
    <source>
        <dbReference type="SAM" id="Phobius"/>
    </source>
</evidence>
<dbReference type="Proteomes" id="UP000786811">
    <property type="component" value="Unassembled WGS sequence"/>
</dbReference>
<gene>
    <name evidence="2" type="ORF">HICCMSTLAB_LOCUS5434</name>
</gene>
<evidence type="ECO:0000313" key="2">
    <source>
        <dbReference type="EMBL" id="CAG5089938.1"/>
    </source>
</evidence>
<feature type="transmembrane region" description="Helical" evidence="1">
    <location>
        <begin position="12"/>
        <end position="34"/>
    </location>
</feature>
<keyword evidence="1" id="KW-0812">Transmembrane</keyword>
<dbReference type="OrthoDB" id="7674320at2759"/>
<proteinExistence type="predicted"/>
<keyword evidence="3" id="KW-1185">Reference proteome</keyword>
<accession>A0A8J2HDA4</accession>
<name>A0A8J2HDA4_COTCN</name>
<keyword evidence="1" id="KW-1133">Transmembrane helix</keyword>
<protein>
    <submittedName>
        <fullName evidence="2">Cc_GbNVorf19</fullName>
    </submittedName>
</protein>
<dbReference type="AlphaFoldDB" id="A0A8J2HDA4"/>
<reference evidence="2" key="1">
    <citation type="submission" date="2021-04" db="EMBL/GenBank/DDBJ databases">
        <authorList>
            <person name="Chebbi M.A.C M."/>
        </authorList>
    </citation>
    <scope>NUCLEOTIDE SEQUENCE</scope>
</reference>
<evidence type="ECO:0000313" key="3">
    <source>
        <dbReference type="Proteomes" id="UP000786811"/>
    </source>
</evidence>
<organism evidence="2 3">
    <name type="scientific">Cotesia congregata</name>
    <name type="common">Parasitoid wasp</name>
    <name type="synonym">Apanteles congregatus</name>
    <dbReference type="NCBI Taxonomy" id="51543"/>
    <lineage>
        <taxon>Eukaryota</taxon>
        <taxon>Metazoa</taxon>
        <taxon>Ecdysozoa</taxon>
        <taxon>Arthropoda</taxon>
        <taxon>Hexapoda</taxon>
        <taxon>Insecta</taxon>
        <taxon>Pterygota</taxon>
        <taxon>Neoptera</taxon>
        <taxon>Endopterygota</taxon>
        <taxon>Hymenoptera</taxon>
        <taxon>Apocrita</taxon>
        <taxon>Ichneumonoidea</taxon>
        <taxon>Braconidae</taxon>
        <taxon>Microgastrinae</taxon>
        <taxon>Cotesia</taxon>
    </lineage>
</organism>
<sequence length="362" mass="42368">MSLDLSVKNALIVASIVIYIIIITLLIITAILLINGKFLYGMISKNWLPPLFVACEANKKVKGFDTEEKIVEFKSMKFKYYIIPSSNTELKLGKKNLMPIIWFTGDYFESTTIQQYFFEMLSYNTGRTVCVFQYPNSQQAYLYETMGFIINLLHSTIFPRLNIEMNPIDPGQEIQDENKFIVAGNNSGCFYAILYVDYLLNTLKQFNVYECIFFDGIYNIVSVPNFHYRWLWKRRILSDERICKRESENCSMSLPNQSTIVSPCLASKLNSKEDSKKFRDNSEKCKMCLRVYQVLKQKRIVPIDIHVVTSSDKFYYNINESFVNDDKYHRALIKLPEGSVDLPYFYYYETMQPIIADCFRID</sequence>
<dbReference type="EMBL" id="CAJNRD030001119">
    <property type="protein sequence ID" value="CAG5089938.1"/>
    <property type="molecule type" value="Genomic_DNA"/>
</dbReference>